<organism evidence="7 8">
    <name type="scientific">Flavilitoribacter nigricans (strain ATCC 23147 / DSM 23189 / NBRC 102662 / NCIMB 1420 / SS-2)</name>
    <name type="common">Lewinella nigricans</name>
    <dbReference type="NCBI Taxonomy" id="1122177"/>
    <lineage>
        <taxon>Bacteria</taxon>
        <taxon>Pseudomonadati</taxon>
        <taxon>Bacteroidota</taxon>
        <taxon>Saprospiria</taxon>
        <taxon>Saprospirales</taxon>
        <taxon>Lewinellaceae</taxon>
        <taxon>Flavilitoribacter</taxon>
    </lineage>
</organism>
<keyword evidence="2" id="KW-0964">Secreted</keyword>
<dbReference type="PANTHER" id="PTHR34819:SF3">
    <property type="entry name" value="CELL SURFACE PROTEIN"/>
    <property type="match status" value="1"/>
</dbReference>
<dbReference type="OrthoDB" id="9816593at2"/>
<feature type="domain" description="DUF11" evidence="5">
    <location>
        <begin position="1583"/>
        <end position="1688"/>
    </location>
</feature>
<feature type="region of interest" description="Disordered" evidence="4">
    <location>
        <begin position="2935"/>
        <end position="2965"/>
    </location>
</feature>
<feature type="region of interest" description="Disordered" evidence="4">
    <location>
        <begin position="2053"/>
        <end position="2084"/>
    </location>
</feature>
<dbReference type="Proteomes" id="UP000223913">
    <property type="component" value="Unassembled WGS sequence"/>
</dbReference>
<feature type="domain" description="SD-repeat containing protein B" evidence="6">
    <location>
        <begin position="31"/>
        <end position="144"/>
    </location>
</feature>
<feature type="region of interest" description="Disordered" evidence="4">
    <location>
        <begin position="3061"/>
        <end position="3092"/>
    </location>
</feature>
<dbReference type="PANTHER" id="PTHR34819">
    <property type="entry name" value="LARGE CYSTEINE-RICH PERIPLASMIC PROTEIN OMCB"/>
    <property type="match status" value="1"/>
</dbReference>
<feature type="domain" description="SD-repeat containing protein B" evidence="6">
    <location>
        <begin position="265"/>
        <end position="378"/>
    </location>
</feature>
<evidence type="ECO:0008006" key="9">
    <source>
        <dbReference type="Google" id="ProtNLM"/>
    </source>
</evidence>
<dbReference type="NCBIfam" id="TIGR01451">
    <property type="entry name" value="B_ant_repeat"/>
    <property type="match status" value="22"/>
</dbReference>
<feature type="domain" description="DUF11" evidence="5">
    <location>
        <begin position="3725"/>
        <end position="3813"/>
    </location>
</feature>
<feature type="compositionally biased region" description="Acidic residues" evidence="4">
    <location>
        <begin position="2055"/>
        <end position="2079"/>
    </location>
</feature>
<dbReference type="GO" id="GO:0005576">
    <property type="term" value="C:extracellular region"/>
    <property type="evidence" value="ECO:0007669"/>
    <property type="project" value="UniProtKB-SubCell"/>
</dbReference>
<feature type="region of interest" description="Disordered" evidence="4">
    <location>
        <begin position="1675"/>
        <end position="1706"/>
    </location>
</feature>
<feature type="region of interest" description="Disordered" evidence="4">
    <location>
        <begin position="2557"/>
        <end position="2589"/>
    </location>
</feature>
<evidence type="ECO:0000256" key="2">
    <source>
        <dbReference type="ARBA" id="ARBA00022525"/>
    </source>
</evidence>
<feature type="domain" description="DUF11" evidence="5">
    <location>
        <begin position="3347"/>
        <end position="3452"/>
    </location>
</feature>
<feature type="compositionally biased region" description="Acidic residues" evidence="4">
    <location>
        <begin position="3315"/>
        <end position="3338"/>
    </location>
</feature>
<evidence type="ECO:0000256" key="4">
    <source>
        <dbReference type="SAM" id="MobiDB-lite"/>
    </source>
</evidence>
<comment type="caution">
    <text evidence="7">The sequence shown here is derived from an EMBL/GenBank/DDBJ whole genome shotgun (WGS) entry which is preliminary data.</text>
</comment>
<feature type="region of interest" description="Disordered" evidence="4">
    <location>
        <begin position="1927"/>
        <end position="1959"/>
    </location>
</feature>
<feature type="compositionally biased region" description="Acidic residues" evidence="4">
    <location>
        <begin position="3189"/>
        <end position="3212"/>
    </location>
</feature>
<feature type="compositionally biased region" description="Acidic residues" evidence="4">
    <location>
        <begin position="2559"/>
        <end position="2582"/>
    </location>
</feature>
<feature type="domain" description="DUF11" evidence="5">
    <location>
        <begin position="1457"/>
        <end position="1562"/>
    </location>
</feature>
<evidence type="ECO:0000259" key="5">
    <source>
        <dbReference type="Pfam" id="PF01345"/>
    </source>
</evidence>
<feature type="domain" description="DUF11" evidence="5">
    <location>
        <begin position="3095"/>
        <end position="3200"/>
    </location>
</feature>
<evidence type="ECO:0000256" key="1">
    <source>
        <dbReference type="ARBA" id="ARBA00004613"/>
    </source>
</evidence>
<feature type="domain" description="DUF11" evidence="5">
    <location>
        <begin position="2591"/>
        <end position="2696"/>
    </location>
</feature>
<feature type="compositionally biased region" description="Acidic residues" evidence="4">
    <location>
        <begin position="3063"/>
        <end position="3086"/>
    </location>
</feature>
<feature type="region of interest" description="Disordered" evidence="4">
    <location>
        <begin position="2306"/>
        <end position="2336"/>
    </location>
</feature>
<feature type="domain" description="DUF11" evidence="5">
    <location>
        <begin position="1835"/>
        <end position="1940"/>
    </location>
</feature>
<feature type="compositionally biased region" description="Acidic residues" evidence="4">
    <location>
        <begin position="2937"/>
        <end position="2961"/>
    </location>
</feature>
<feature type="compositionally biased region" description="Acidic residues" evidence="4">
    <location>
        <begin position="3693"/>
        <end position="3716"/>
    </location>
</feature>
<feature type="compositionally biased region" description="Acidic residues" evidence="4">
    <location>
        <begin position="1425"/>
        <end position="1447"/>
    </location>
</feature>
<feature type="non-terminal residue" evidence="7">
    <location>
        <position position="3813"/>
    </location>
</feature>
<feature type="region of interest" description="Disordered" evidence="4">
    <location>
        <begin position="3187"/>
        <end position="3219"/>
    </location>
</feature>
<dbReference type="EMBL" id="PDUD01000088">
    <property type="protein sequence ID" value="PHN00639.1"/>
    <property type="molecule type" value="Genomic_DNA"/>
</dbReference>
<dbReference type="Gene3D" id="2.60.40.3080">
    <property type="match status" value="2"/>
</dbReference>
<protein>
    <recommendedName>
        <fullName evidence="9">DUF11 domain-containing protein</fullName>
    </recommendedName>
</protein>
<feature type="compositionally biased region" description="Acidic residues" evidence="4">
    <location>
        <begin position="2181"/>
        <end position="2204"/>
    </location>
</feature>
<feature type="compositionally biased region" description="Acidic residues" evidence="4">
    <location>
        <begin position="2307"/>
        <end position="2330"/>
    </location>
</feature>
<dbReference type="InterPro" id="IPR033764">
    <property type="entry name" value="Sdr_B"/>
</dbReference>
<feature type="compositionally biased region" description="Acidic residues" evidence="4">
    <location>
        <begin position="3567"/>
        <end position="3590"/>
    </location>
</feature>
<feature type="region of interest" description="Disordered" evidence="4">
    <location>
        <begin position="2431"/>
        <end position="2461"/>
    </location>
</feature>
<feature type="domain" description="SD-repeat containing protein B" evidence="6">
    <location>
        <begin position="148"/>
        <end position="261"/>
    </location>
</feature>
<reference evidence="7 8" key="1">
    <citation type="submission" date="2017-10" db="EMBL/GenBank/DDBJ databases">
        <title>The draft genome sequence of Lewinella nigricans NBRC 102662.</title>
        <authorList>
            <person name="Wang K."/>
        </authorList>
    </citation>
    <scope>NUCLEOTIDE SEQUENCE [LARGE SCALE GENOMIC DNA]</scope>
    <source>
        <strain evidence="7 8">NBRC 102662</strain>
    </source>
</reference>
<feature type="domain" description="DUF11" evidence="5">
    <location>
        <begin position="2969"/>
        <end position="3074"/>
    </location>
</feature>
<comment type="subcellular location">
    <subcellularLocation>
        <location evidence="1">Secreted</location>
    </subcellularLocation>
</comment>
<feature type="region of interest" description="Disordered" evidence="4">
    <location>
        <begin position="1297"/>
        <end position="1328"/>
    </location>
</feature>
<feature type="compositionally biased region" description="Acidic residues" evidence="4">
    <location>
        <begin position="1929"/>
        <end position="1952"/>
    </location>
</feature>
<keyword evidence="3" id="KW-0732">Signal</keyword>
<feature type="compositionally biased region" description="Acidic residues" evidence="4">
    <location>
        <begin position="1173"/>
        <end position="1195"/>
    </location>
</feature>
<feature type="compositionally biased region" description="Acidic residues" evidence="4">
    <location>
        <begin position="1551"/>
        <end position="1574"/>
    </location>
</feature>
<feature type="compositionally biased region" description="Acidic residues" evidence="4">
    <location>
        <begin position="1803"/>
        <end position="1826"/>
    </location>
</feature>
<dbReference type="InterPro" id="IPR047589">
    <property type="entry name" value="DUF11_rpt"/>
</dbReference>
<feature type="domain" description="SD-repeat containing protein B" evidence="6">
    <location>
        <begin position="382"/>
        <end position="495"/>
    </location>
</feature>
<feature type="domain" description="DUF11" evidence="5">
    <location>
        <begin position="1331"/>
        <end position="1436"/>
    </location>
</feature>
<feature type="compositionally biased region" description="Acidic residues" evidence="4">
    <location>
        <begin position="2811"/>
        <end position="2834"/>
    </location>
</feature>
<dbReference type="RefSeq" id="WP_143473769.1">
    <property type="nucleotide sequence ID" value="NZ_PDUD01000088.1"/>
</dbReference>
<feature type="region of interest" description="Disordered" evidence="4">
    <location>
        <begin position="3439"/>
        <end position="3471"/>
    </location>
</feature>
<gene>
    <name evidence="7" type="ORF">CRP01_41195</name>
</gene>
<feature type="region of interest" description="Disordered" evidence="4">
    <location>
        <begin position="1423"/>
        <end position="1449"/>
    </location>
</feature>
<feature type="domain" description="DUF11" evidence="5">
    <location>
        <begin position="2087"/>
        <end position="2192"/>
    </location>
</feature>
<feature type="domain" description="DUF11" evidence="5">
    <location>
        <begin position="2213"/>
        <end position="2318"/>
    </location>
</feature>
<feature type="non-terminal residue" evidence="7">
    <location>
        <position position="1"/>
    </location>
</feature>
<dbReference type="SUPFAM" id="SSF117074">
    <property type="entry name" value="Hypothetical protein PA1324"/>
    <property type="match status" value="6"/>
</dbReference>
<feature type="domain" description="DUF11" evidence="5">
    <location>
        <begin position="1961"/>
        <end position="2066"/>
    </location>
</feature>
<feature type="domain" description="DUF11" evidence="5">
    <location>
        <begin position="2465"/>
        <end position="2570"/>
    </location>
</feature>
<evidence type="ECO:0000313" key="7">
    <source>
        <dbReference type="EMBL" id="PHN00639.1"/>
    </source>
</evidence>
<feature type="domain" description="DUF11" evidence="5">
    <location>
        <begin position="2717"/>
        <end position="2822"/>
    </location>
</feature>
<feature type="domain" description="SD-repeat containing protein B" evidence="6">
    <location>
        <begin position="499"/>
        <end position="612"/>
    </location>
</feature>
<feature type="domain" description="DUF11" evidence="5">
    <location>
        <begin position="2843"/>
        <end position="2948"/>
    </location>
</feature>
<keyword evidence="8" id="KW-1185">Reference proteome</keyword>
<feature type="region of interest" description="Disordered" evidence="4">
    <location>
        <begin position="1801"/>
        <end position="1832"/>
    </location>
</feature>
<evidence type="ECO:0000256" key="3">
    <source>
        <dbReference type="ARBA" id="ARBA00022729"/>
    </source>
</evidence>
<feature type="domain" description="DUF11" evidence="5">
    <location>
        <begin position="3221"/>
        <end position="3326"/>
    </location>
</feature>
<feature type="compositionally biased region" description="Acidic residues" evidence="4">
    <location>
        <begin position="3441"/>
        <end position="3464"/>
    </location>
</feature>
<feature type="domain" description="SD-repeat containing protein B" evidence="6">
    <location>
        <begin position="616"/>
        <end position="728"/>
    </location>
</feature>
<feature type="domain" description="DUF11" evidence="5">
    <location>
        <begin position="1079"/>
        <end position="1184"/>
    </location>
</feature>
<feature type="domain" description="DUF11" evidence="5">
    <location>
        <begin position="3599"/>
        <end position="3704"/>
    </location>
</feature>
<dbReference type="InterPro" id="IPR051172">
    <property type="entry name" value="Chlamydia_OmcB"/>
</dbReference>
<dbReference type="Pfam" id="PF01345">
    <property type="entry name" value="DUF11"/>
    <property type="match status" value="22"/>
</dbReference>
<proteinExistence type="predicted"/>
<feature type="domain" description="DUF11" evidence="5">
    <location>
        <begin position="2339"/>
        <end position="2444"/>
    </location>
</feature>
<feature type="region of interest" description="Disordered" evidence="4">
    <location>
        <begin position="1171"/>
        <end position="1198"/>
    </location>
</feature>
<feature type="compositionally biased region" description="Acidic residues" evidence="4">
    <location>
        <begin position="2433"/>
        <end position="2457"/>
    </location>
</feature>
<feature type="region of interest" description="Disordered" evidence="4">
    <location>
        <begin position="2810"/>
        <end position="2840"/>
    </location>
</feature>
<feature type="compositionally biased region" description="Acidic residues" evidence="4">
    <location>
        <begin position="2685"/>
        <end position="2709"/>
    </location>
</feature>
<sequence length="3813" mass="393284">ADPAMNGMTETVTLESGDNYPDLDAGILEGASLGDFVWEDLDGDGVQDPGEPGVGGVTVNLKDENGNVIDNTTTAADGSYSFTNLEPGTYSVQFTDLPAGFSFTDLNAGGDEALDSDADPAMNGMTETVTLESGDNYPDLDAGILQGASLGDFVWEDLDGDGVQDPGEPGVGGVTVNLKDENGNVIDNTTTAADGSYSFTNLEPGTYSVQFTDLPAGFSFTDLNAGGDEALDSDADPAMNGMTETVTLESGDNYTDLDAGILEGASLGDFVWEDLDGDGVQDPGEPGVGGVTVNLKDENGNLIDNTTTAADGSYSFTNLEPGTYSVQFTDLPAGFSFTDLNAGGDEALDSDADPAMNGMTETVTLESGDNYTDLDAGILQGASLGDFVWEDLDGDGVQDPGEPGVAGVTVNLKDENGNVIDNTTTAADGSYSFTNLEPGTYSVQFTDLPAGFSFTDLNAGGDEALDSDADPAMNGMTETVTLESGDNYTDLDAGILEGASLGDFVWEDLDGDGVQDPGEPGVAGVTVNLKDENGNVIDNTTTAADGSYSFTNLEPGTYSVQFTDLPAGFSFTDLNAGGDEALDSDADPAMNGMTETVTLESGDNYTDLDAGILEGASLGDFVWEDLDGDGVQDPGEPGVGGVTVNLKDENGNVIDNTTTAADGSYSFTNLEPGTYSVQFTDLPAGFVLTDLGVGNEAEDSDADPAMKGMTETVTLESGDNYPDLDAGIIELQGSVVIEKSTNGLDADAAPGAIILVPDNAVPVNWEYVVTNNGELDLINVQVVDDQEGIICTIPRLNVGESTTCTASGIAQLGAYQNIATVTGQPVDGETPVGGPVSDEDPSNYTGVYINVQKDASAEMICADEPVTYTLTVRLLGGAPGFELRNIQIDDTNLPGTLTPASPEFVASSDLDSDGVLDFGEEFVFEYTQVLTETTTNIAMDLADLYVNDAFIATIGNEDEQTVSIVEVAHPDLLVSLDPTSQNVVEGEDGSITVTITNTGDVTLENIQVTDQSGNTTFSELIPSLAPGAFAEFTLTVMDVAENLTVDIFAEGTAVDSEGATLCTKTDEASGTITVDRLIDLELIKSVDNAIPNVGDNVTFTISVTNDGPSVATGVTVTDNLPSGYSFVSSDGDYVGGLWTIGTIGVGETVTLNITATVLESGDYFNVAEVTTANEDDVDSTPNNDDGDQSEDDEDNAVTNPNAVIDLSLTKVVDNATPNVGDDVIFTISVTNDGPSVATGVTVTDNLPSGYSFVSSDGDYVGGLWTIGTIGIGETVTLNITATVLASGDYFNVAEVTTANEDDTDSTPNNDDGDQSEDDEDNAETNPNPVIDLSLVKTVSDATPNVGDDVIFTISVTNDGPSVATGVTVTDNLPSGYSFVSSDGDYVGGLWTIGTIGIGETVTLNITATVLASGDYFNVAEVTTANEDDTDSTPNNDDGDQSEDDEDNAVTNPNAVIDLSLTKVVDNATPNVGDDVIFTISVTNDGPSVATGVTVTDNLPSGYSFVSSDGDYVGGLWTIGTIGIGETVTLNITATVLASGDYFNVAEVTSANEDDVDSTPNNDDGDQSEDDEDNAETNPNPVIDLSLVKTVSDATPNVGDDVIFTISVTNDGPSVATGVTVTDNLPSGYSFVSSDGDYVGGLWTIGTIGIGETVTLNITATVLASGDYFNVAEVTTANEDDTDSTPNNDDGDQSEDDEDNADTDPNPVIDLSLVKTVSDATPNVGDDVIFTISVTNDGPSVATGVTVTDNLPSGYSFVSSDGDYVGGLWTIGTIGIGETVTLNITATVLESGDYFNVAEVTTANEDDTDSTPNNDDGDQSEDDEDNADTNPNPVIDLSLIKTVSDATPNVGDDVIFTISVTNNGPSVATGVTVTDNLPSGYSFVSSDGDYVGGLWTIGTIGIGETVTLNITATVLASGDYFNVAEVTTANEDDTDSTPNNDDGDQSEDDEDNADTNPNPVIDLSLTKVVDNTTPNVGDDVIFTISVTNDGPSVATGVTVTDNLPSGYSFVSSDGDYVGGLWTIGTIGIGETVTLNITATVLASGDYFNVAEVTTANEDDTDSTPNNDDGDQSEDDEDNADTDPNPVIDLSLVKTVSDATPNVGDDVIFTISVTNDGPSVATGVTVTDNLPSGYSFVSSDGDYVGGLWTIGTIGIGETVTLNITATVLASGDYFNVAEVTTANEDDVDSTPNNDDGDQSEDDEDNAETNPNPVIDLSLVKTVSDATPNVGDDVIFTISVTNDGPSIATGVTVTDNLPSGYSFVSSDGDYVGGLWTIGTIGIGETVTLNITAIVLASGDYFNVAEVTTANEDDVDSTPNNDDGDQSEDDEDNAETNPNPVIDLSLVKTVSDATPNVGDDVIFTISVTNDGPSVATGVTVTDNLPSGYSFVSSDGDYVGGLWTIGTIGIGETVTLNITATVLASGDYFNVAEVTTANEDDTDSTPNNDDGDQSEDDEDNADTDPNPVIDLSLVKTVSDATPNVGDNVTFTISVTNDGPSVATGVTVTDNLPSGYSFVSSDGDYVGGLWTIGTIGIGETVTLNITATVLASGDYFNVAEVTTANEDDSDSTPNNDDGDQSEDDEDNAETNPNPVIDLSLVKTVSDATPNVGDDVIFTISVTNDGPSVATGVTVTDNLPSGYSFVSSDGDYVGGLWTIGTIGIGETVTLNITATVLASGDYFNVAEVTSANEDDVDSTPNNDDGDQSEDDEDNADTDPNPVIDLSLVKTVSDATPNVGDDVIFTISVTNDGPSVATGVTVTDNLPSGYSFVSSDGDYVGGLWTIGTIGVGETVTLNITATVLASGDYFNVAEVTTANEDDIDSTPNNDDGDQSEDDEDNAETNPNPVIDLSLVKTVSDATPNVGDDVIFTISVTNDGPSVATGVTVTDNLPSGYSFVSSDGDYVGGLWTIGTIGIGETVTLNITATVLASGDYFNVAEVTTANEDDVDSTPNNDDGDQSEDDEDNADTDPNPIIDLSLTKVVDNATPNVGDDVIFTISVTNDGPSVATGVTVTDNLPSGYSFVSSDGDYVGGLWTIGTIGIGETVTLNITATVLASGDYFNVAEVTTANEDDVDSTPNNDDGDQSEDDEDNAETNPNPVIDLSLTKVVDNATPNVGDDVIFTISVTNDGPSVATGVTVTDNLPSGYSFVSSDGDYVGSLWTIGTIGVGETVTLNITATVLASGDYFNVAEVTTANEDDTDSTPNNDDGDQSEDDEDNADTNPNPVIDLSLTKVVNDATPNVGDDVIFTISVTNDGPSVATGVTVTDNLPSGYSFVSSDGDYVGGLWTIGTIGIGETVTLNITATVLASGDYFNVAEVTTANEDDVDSTPNNDDGDQSEDDEDNAETNPNPVIDLSLVKTVSDATPNVGDDVIFTISVTNDGPSVATGVTVTDNLPSGYSFVSSDGDYVGGLWTIGTIGIGETVTLNITATVLASGDYFNVAEVTTANEDDVDSTPNNDDGDQSEDDEDNAETNPNPVIDLSLVKTVSDATPNVGDDVIFTISVTNDGPSVATGVTVTDNLPSGYSFVSSDGDYVGGLWAIGTIGIGETVTLNITATVLASGDYFNVAEVTTANEDDVDSTPNNDDGDQSEDDEDNAETNPNPVIDLSLVKTVSDATPNVGDDVIFTISVTNDGPSVATGVTVTDNLPSGYSFVSSDGDYVGGLWTIGTIDIGETVTLNITATVLASGDYFNVAEVTTANEDDTDSTPNNDDGDQSEDDEDNAGTDPNPVIDLSLVKTVSDATPNVGDDVIFTISVTNDGPSVATGVTVTDNLPSGYSFVSSDGDYVGGLWTIGTIGIGETVTLNITATVLASGDYFNVA</sequence>
<accession>A0A2D0MXK4</accession>
<dbReference type="InterPro" id="IPR013783">
    <property type="entry name" value="Ig-like_fold"/>
</dbReference>
<feature type="region of interest" description="Disordered" evidence="4">
    <location>
        <begin position="2682"/>
        <end position="2714"/>
    </location>
</feature>
<evidence type="ECO:0000313" key="8">
    <source>
        <dbReference type="Proteomes" id="UP000223913"/>
    </source>
</evidence>
<feature type="domain" description="DUF11" evidence="5">
    <location>
        <begin position="1709"/>
        <end position="1814"/>
    </location>
</feature>
<feature type="region of interest" description="Disordered" evidence="4">
    <location>
        <begin position="3313"/>
        <end position="3345"/>
    </location>
</feature>
<dbReference type="Pfam" id="PF17210">
    <property type="entry name" value="SdrD_B"/>
    <property type="match status" value="6"/>
</dbReference>
<name>A0A2D0MXK4_FLAN2</name>
<feature type="region of interest" description="Disordered" evidence="4">
    <location>
        <begin position="2179"/>
        <end position="2211"/>
    </location>
</feature>
<feature type="domain" description="DUF11" evidence="5">
    <location>
        <begin position="3473"/>
        <end position="3578"/>
    </location>
</feature>
<feature type="region of interest" description="Disordered" evidence="4">
    <location>
        <begin position="1549"/>
        <end position="1581"/>
    </location>
</feature>
<dbReference type="InterPro" id="IPR001434">
    <property type="entry name" value="OmcB-like_DUF11"/>
</dbReference>
<feature type="region of interest" description="Disordered" evidence="4">
    <location>
        <begin position="3691"/>
        <end position="3722"/>
    </location>
</feature>
<feature type="compositionally biased region" description="Acidic residues" evidence="4">
    <location>
        <begin position="1299"/>
        <end position="1322"/>
    </location>
</feature>
<feature type="region of interest" description="Disordered" evidence="4">
    <location>
        <begin position="3565"/>
        <end position="3597"/>
    </location>
</feature>
<feature type="compositionally biased region" description="Acidic residues" evidence="4">
    <location>
        <begin position="1677"/>
        <end position="1701"/>
    </location>
</feature>
<evidence type="ECO:0000259" key="6">
    <source>
        <dbReference type="Pfam" id="PF17210"/>
    </source>
</evidence>
<dbReference type="Gene3D" id="2.60.40.10">
    <property type="entry name" value="Immunoglobulins"/>
    <property type="match status" value="19"/>
</dbReference>
<feature type="domain" description="DUF11" evidence="5">
    <location>
        <begin position="1205"/>
        <end position="1310"/>
    </location>
</feature>